<comment type="similarity">
    <text evidence="5">Belongs to the ABC-2 integral membrane protein family.</text>
</comment>
<dbReference type="GO" id="GO:0140359">
    <property type="term" value="F:ABC-type transporter activity"/>
    <property type="evidence" value="ECO:0007669"/>
    <property type="project" value="InterPro"/>
</dbReference>
<dbReference type="PANTHER" id="PTHR43027">
    <property type="entry name" value="DOXORUBICIN RESISTANCE ABC TRANSPORTER PERMEASE PROTEIN DRRC-RELATED"/>
    <property type="match status" value="1"/>
</dbReference>
<evidence type="ECO:0000256" key="5">
    <source>
        <dbReference type="RuleBase" id="RU361157"/>
    </source>
</evidence>
<evidence type="ECO:0000256" key="4">
    <source>
        <dbReference type="ARBA" id="ARBA00023136"/>
    </source>
</evidence>
<feature type="transmembrane region" description="Helical" evidence="5">
    <location>
        <begin position="156"/>
        <end position="176"/>
    </location>
</feature>
<gene>
    <name evidence="7" type="ORF">JCM9152_4105</name>
</gene>
<dbReference type="EMBL" id="BAUU01000040">
    <property type="protein sequence ID" value="GAE32568.1"/>
    <property type="molecule type" value="Genomic_DNA"/>
</dbReference>
<comment type="subcellular location">
    <subcellularLocation>
        <location evidence="5">Cell membrane</location>
        <topology evidence="5">Multi-pass membrane protein</topology>
    </subcellularLocation>
    <subcellularLocation>
        <location evidence="1">Membrane</location>
        <topology evidence="1">Multi-pass membrane protein</topology>
    </subcellularLocation>
</comment>
<keyword evidence="3 5" id="KW-1133">Transmembrane helix</keyword>
<evidence type="ECO:0000256" key="1">
    <source>
        <dbReference type="ARBA" id="ARBA00004141"/>
    </source>
</evidence>
<dbReference type="Pfam" id="PF01061">
    <property type="entry name" value="ABC2_membrane"/>
    <property type="match status" value="1"/>
</dbReference>
<proteinExistence type="inferred from homology"/>
<accession>W4QLQ2</accession>
<keyword evidence="5" id="KW-1003">Cell membrane</keyword>
<feature type="transmembrane region" description="Helical" evidence="5">
    <location>
        <begin position="206"/>
        <end position="227"/>
    </location>
</feature>
<protein>
    <recommendedName>
        <fullName evidence="5">Transport permease protein</fullName>
    </recommendedName>
</protein>
<keyword evidence="4 5" id="KW-0472">Membrane</keyword>
<dbReference type="Proteomes" id="UP000018895">
    <property type="component" value="Unassembled WGS sequence"/>
</dbReference>
<feature type="transmembrane region" description="Helical" evidence="5">
    <location>
        <begin position="48"/>
        <end position="66"/>
    </location>
</feature>
<evidence type="ECO:0000313" key="8">
    <source>
        <dbReference type="Proteomes" id="UP000018895"/>
    </source>
</evidence>
<feature type="transmembrane region" description="Helical" evidence="5">
    <location>
        <begin position="16"/>
        <end position="36"/>
    </location>
</feature>
<keyword evidence="5" id="KW-0813">Transport</keyword>
<reference evidence="7" key="1">
    <citation type="journal article" date="2014" name="Genome Announc.">
        <title>Draft Genome Sequences of Three Alkaliphilic Bacillus Strains, Bacillus wakoensis JCM 9140T, Bacillus akibai JCM 9157T, and Bacillus hemicellulosilyticus JCM 9152T.</title>
        <authorList>
            <person name="Yuki M."/>
            <person name="Oshima K."/>
            <person name="Suda W."/>
            <person name="Oshida Y."/>
            <person name="Kitamura K."/>
            <person name="Iida T."/>
            <person name="Hattori M."/>
            <person name="Ohkuma M."/>
        </authorList>
    </citation>
    <scope>NUCLEOTIDE SEQUENCE [LARGE SCALE GENOMIC DNA]</scope>
    <source>
        <strain evidence="7">JCM 9152</strain>
    </source>
</reference>
<dbReference type="OrthoDB" id="9774758at2"/>
<dbReference type="STRING" id="1236971.JCM9152_4105"/>
<organism evidence="7 8">
    <name type="scientific">Halalkalibacter hemicellulosilyticusJCM 9152</name>
    <dbReference type="NCBI Taxonomy" id="1236971"/>
    <lineage>
        <taxon>Bacteria</taxon>
        <taxon>Bacillati</taxon>
        <taxon>Bacillota</taxon>
        <taxon>Bacilli</taxon>
        <taxon>Bacillales</taxon>
        <taxon>Bacillaceae</taxon>
        <taxon>Halalkalibacter</taxon>
    </lineage>
</organism>
<sequence>MFNVIRITLYKNMQDVYLLFWSIFLPLAALFGLYYFNLDVATNTLLGVLSMSIFFYCCITNAFSVYSQRKRGVFDLLRITPFSLWKYLSAITLSHTVIACSVSIVLLLVESSLFEFNMAVLSIVLFLPLLWVGSAMFTLLGFALSSLPKNEGQLSMTTNLIMLPLILCSSIFLNIAEAPKFVQWISWINPFEWLQRGYRAALETNLSFWALSMLILIVMLIMLLIVARVSFRNNEK</sequence>
<dbReference type="RefSeq" id="WP_035346897.1">
    <property type="nucleotide sequence ID" value="NZ_BAUU01000040.1"/>
</dbReference>
<comment type="caution">
    <text evidence="7">The sequence shown here is derived from an EMBL/GenBank/DDBJ whole genome shotgun (WGS) entry which is preliminary data.</text>
</comment>
<feature type="transmembrane region" description="Helical" evidence="5">
    <location>
        <begin position="121"/>
        <end position="144"/>
    </location>
</feature>
<keyword evidence="2 5" id="KW-0812">Transmembrane</keyword>
<keyword evidence="8" id="KW-1185">Reference proteome</keyword>
<evidence type="ECO:0000313" key="7">
    <source>
        <dbReference type="EMBL" id="GAE32568.1"/>
    </source>
</evidence>
<name>W4QLQ2_9BACI</name>
<feature type="domain" description="ABC transmembrane type-2" evidence="6">
    <location>
        <begin position="7"/>
        <end position="234"/>
    </location>
</feature>
<evidence type="ECO:0000256" key="2">
    <source>
        <dbReference type="ARBA" id="ARBA00022692"/>
    </source>
</evidence>
<dbReference type="AlphaFoldDB" id="W4QLQ2"/>
<dbReference type="InterPro" id="IPR013525">
    <property type="entry name" value="ABC2_TM"/>
</dbReference>
<dbReference type="GO" id="GO:0005886">
    <property type="term" value="C:plasma membrane"/>
    <property type="evidence" value="ECO:0007669"/>
    <property type="project" value="UniProtKB-SubCell"/>
</dbReference>
<evidence type="ECO:0000259" key="6">
    <source>
        <dbReference type="PROSITE" id="PS51012"/>
    </source>
</evidence>
<feature type="transmembrane region" description="Helical" evidence="5">
    <location>
        <begin position="87"/>
        <end position="109"/>
    </location>
</feature>
<evidence type="ECO:0000256" key="3">
    <source>
        <dbReference type="ARBA" id="ARBA00022989"/>
    </source>
</evidence>
<dbReference type="InterPro" id="IPR047817">
    <property type="entry name" value="ABC2_TM_bact-type"/>
</dbReference>
<dbReference type="PROSITE" id="PS51012">
    <property type="entry name" value="ABC_TM2"/>
    <property type="match status" value="1"/>
</dbReference>
<dbReference type="InterPro" id="IPR052902">
    <property type="entry name" value="ABC-2_transporter"/>
</dbReference>
<dbReference type="PANTHER" id="PTHR43027:SF1">
    <property type="entry name" value="DOXORUBICIN RESISTANCE ABC TRANSPORTER PERMEASE PROTEIN DRRC-RELATED"/>
    <property type="match status" value="1"/>
</dbReference>